<dbReference type="InterPro" id="IPR014710">
    <property type="entry name" value="RmlC-like_jellyroll"/>
</dbReference>
<evidence type="ECO:0000259" key="4">
    <source>
        <dbReference type="PROSITE" id="PS51063"/>
    </source>
</evidence>
<keyword evidence="6" id="KW-1185">Reference proteome</keyword>
<sequence>MSAEPAATSAVPAACAECPVRDEAICAVLDPAALDRLARAGRHRRVARGETIFAAGDDSIVCATLVEGAAKLSLTDAAGIERIVALVHPAGMLGRLFAPQMRYDAVALTDSRLCVFARAEFETLMADEPALVRAVLDRTLADLDAARELADLIGRREARGRVAGLLLAFARAAGPGCHPLVCFDLPLSRGEIAGLTGLTIETVSRQFSALEAAGLVRRIGARGIELVDPARLRSLTA</sequence>
<dbReference type="Gene3D" id="1.10.10.10">
    <property type="entry name" value="Winged helix-like DNA-binding domain superfamily/Winged helix DNA-binding domain"/>
    <property type="match status" value="1"/>
</dbReference>
<dbReference type="SMART" id="SM00419">
    <property type="entry name" value="HTH_CRP"/>
    <property type="match status" value="1"/>
</dbReference>
<dbReference type="CDD" id="cd00092">
    <property type="entry name" value="HTH_CRP"/>
    <property type="match status" value="1"/>
</dbReference>
<gene>
    <name evidence="5" type="ORF">FBR43_02080</name>
</gene>
<keyword evidence="2" id="KW-0238">DNA-binding</keyword>
<dbReference type="AlphaFoldDB" id="A0A4U1L869"/>
<dbReference type="PROSITE" id="PS51063">
    <property type="entry name" value="HTH_CRP_2"/>
    <property type="match status" value="1"/>
</dbReference>
<keyword evidence="3" id="KW-0804">Transcription</keyword>
<dbReference type="InterPro" id="IPR036388">
    <property type="entry name" value="WH-like_DNA-bd_sf"/>
</dbReference>
<dbReference type="CDD" id="cd00038">
    <property type="entry name" value="CAP_ED"/>
    <property type="match status" value="1"/>
</dbReference>
<dbReference type="OrthoDB" id="667966at2"/>
<dbReference type="SMART" id="SM00100">
    <property type="entry name" value="cNMP"/>
    <property type="match status" value="1"/>
</dbReference>
<dbReference type="SUPFAM" id="SSF51206">
    <property type="entry name" value="cAMP-binding domain-like"/>
    <property type="match status" value="1"/>
</dbReference>
<dbReference type="InterPro" id="IPR000595">
    <property type="entry name" value="cNMP-bd_dom"/>
</dbReference>
<dbReference type="Gene3D" id="2.60.120.10">
    <property type="entry name" value="Jelly Rolls"/>
    <property type="match status" value="1"/>
</dbReference>
<name>A0A4U1L869_9SPHN</name>
<keyword evidence="1" id="KW-0805">Transcription regulation</keyword>
<evidence type="ECO:0000256" key="1">
    <source>
        <dbReference type="ARBA" id="ARBA00023015"/>
    </source>
</evidence>
<dbReference type="PANTHER" id="PTHR24567">
    <property type="entry name" value="CRP FAMILY TRANSCRIPTIONAL REGULATORY PROTEIN"/>
    <property type="match status" value="1"/>
</dbReference>
<dbReference type="InterPro" id="IPR050397">
    <property type="entry name" value="Env_Response_Regulators"/>
</dbReference>
<dbReference type="Pfam" id="PF13545">
    <property type="entry name" value="HTH_Crp_2"/>
    <property type="match status" value="1"/>
</dbReference>
<evidence type="ECO:0000256" key="2">
    <source>
        <dbReference type="ARBA" id="ARBA00023125"/>
    </source>
</evidence>
<evidence type="ECO:0000313" key="6">
    <source>
        <dbReference type="Proteomes" id="UP000309138"/>
    </source>
</evidence>
<evidence type="ECO:0000313" key="5">
    <source>
        <dbReference type="EMBL" id="TKD53147.1"/>
    </source>
</evidence>
<dbReference type="RefSeq" id="WP_136941565.1">
    <property type="nucleotide sequence ID" value="NZ_SWKR01000001.1"/>
</dbReference>
<dbReference type="GO" id="GO:0005829">
    <property type="term" value="C:cytosol"/>
    <property type="evidence" value="ECO:0007669"/>
    <property type="project" value="TreeGrafter"/>
</dbReference>
<dbReference type="InterPro" id="IPR012318">
    <property type="entry name" value="HTH_CRP"/>
</dbReference>
<dbReference type="SUPFAM" id="SSF46785">
    <property type="entry name" value="Winged helix' DNA-binding domain"/>
    <property type="match status" value="1"/>
</dbReference>
<feature type="domain" description="HTH crp-type" evidence="4">
    <location>
        <begin position="156"/>
        <end position="230"/>
    </location>
</feature>
<dbReference type="Proteomes" id="UP000309138">
    <property type="component" value="Unassembled WGS sequence"/>
</dbReference>
<dbReference type="PRINTS" id="PR00034">
    <property type="entry name" value="HTHCRP"/>
</dbReference>
<comment type="caution">
    <text evidence="5">The sequence shown here is derived from an EMBL/GenBank/DDBJ whole genome shotgun (WGS) entry which is preliminary data.</text>
</comment>
<organism evidence="5 6">
    <name type="scientific">Sphingomonas baiyangensis</name>
    <dbReference type="NCBI Taxonomy" id="2572576"/>
    <lineage>
        <taxon>Bacteria</taxon>
        <taxon>Pseudomonadati</taxon>
        <taxon>Pseudomonadota</taxon>
        <taxon>Alphaproteobacteria</taxon>
        <taxon>Sphingomonadales</taxon>
        <taxon>Sphingomonadaceae</taxon>
        <taxon>Sphingomonas</taxon>
    </lineage>
</organism>
<dbReference type="GO" id="GO:0003700">
    <property type="term" value="F:DNA-binding transcription factor activity"/>
    <property type="evidence" value="ECO:0007669"/>
    <property type="project" value="TreeGrafter"/>
</dbReference>
<evidence type="ECO:0000256" key="3">
    <source>
        <dbReference type="ARBA" id="ARBA00023163"/>
    </source>
</evidence>
<accession>A0A4U1L869</accession>
<protein>
    <submittedName>
        <fullName evidence="5">Crp/Fnr family transcriptional regulator</fullName>
    </submittedName>
</protein>
<dbReference type="GO" id="GO:0003677">
    <property type="term" value="F:DNA binding"/>
    <property type="evidence" value="ECO:0007669"/>
    <property type="project" value="UniProtKB-KW"/>
</dbReference>
<dbReference type="InterPro" id="IPR036390">
    <property type="entry name" value="WH_DNA-bd_sf"/>
</dbReference>
<reference evidence="5 6" key="1">
    <citation type="submission" date="2019-04" db="EMBL/GenBank/DDBJ databases">
        <authorList>
            <person name="Yang Y."/>
            <person name="Wei D."/>
        </authorList>
    </citation>
    <scope>NUCLEOTIDE SEQUENCE [LARGE SCALE GENOMIC DNA]</scope>
    <source>
        <strain evidence="5 6">L-1-4w-11</strain>
    </source>
</reference>
<dbReference type="PANTHER" id="PTHR24567:SF75">
    <property type="entry name" value="FUMARATE AND NITRATE REDUCTION REGULATORY PROTEIN"/>
    <property type="match status" value="1"/>
</dbReference>
<proteinExistence type="predicted"/>
<dbReference type="Pfam" id="PF00027">
    <property type="entry name" value="cNMP_binding"/>
    <property type="match status" value="1"/>
</dbReference>
<dbReference type="InterPro" id="IPR018490">
    <property type="entry name" value="cNMP-bd_dom_sf"/>
</dbReference>
<dbReference type="EMBL" id="SWKR01000001">
    <property type="protein sequence ID" value="TKD53147.1"/>
    <property type="molecule type" value="Genomic_DNA"/>
</dbReference>